<proteinExistence type="predicted"/>
<gene>
    <name evidence="1" type="ORF">C811_01538</name>
</gene>
<reference evidence="1 2" key="1">
    <citation type="submission" date="2013-04" db="EMBL/GenBank/DDBJ databases">
        <title>The Genome Sequence of Enterorhabdus caecimuris B7.</title>
        <authorList>
            <consortium name="The Broad Institute Genomics Platform"/>
            <consortium name="The Broad Institute Genome Sequencing Center for Infectious Disease"/>
            <person name="Earl A."/>
            <person name="Xavier R."/>
            <person name="Elson C."/>
            <person name="Duck W."/>
            <person name="Walker B."/>
            <person name="Young S."/>
            <person name="Zeng Q."/>
            <person name="Gargeya S."/>
            <person name="Fitzgerald M."/>
            <person name="Haas B."/>
            <person name="Abouelleil A."/>
            <person name="Allen A.W."/>
            <person name="Alvarado L."/>
            <person name="Arachchi H.M."/>
            <person name="Berlin A.M."/>
            <person name="Chapman S.B."/>
            <person name="Gainer-Dewar J."/>
            <person name="Goldberg J."/>
            <person name="Griggs A."/>
            <person name="Gujja S."/>
            <person name="Hansen M."/>
            <person name="Howarth C."/>
            <person name="Imamovic A."/>
            <person name="Ireland A."/>
            <person name="Larimer J."/>
            <person name="McCowan C."/>
            <person name="Murphy C."/>
            <person name="Pearson M."/>
            <person name="Poon T.W."/>
            <person name="Priest M."/>
            <person name="Roberts A."/>
            <person name="Saif S."/>
            <person name="Shea T."/>
            <person name="Sisk P."/>
            <person name="Sykes S."/>
            <person name="Wortman J."/>
            <person name="Nusbaum C."/>
            <person name="Birren B."/>
        </authorList>
    </citation>
    <scope>NUCLEOTIDE SEQUENCE [LARGE SCALE GENOMIC DNA]</scope>
    <source>
        <strain evidence="1 2">B7</strain>
    </source>
</reference>
<protein>
    <submittedName>
        <fullName evidence="1">Uncharacterized protein</fullName>
    </submittedName>
</protein>
<accession>R9KXK0</accession>
<organism evidence="1 2">
    <name type="scientific">Adlercreutzia caecimuris B7</name>
    <dbReference type="NCBI Taxonomy" id="1235794"/>
    <lineage>
        <taxon>Bacteria</taxon>
        <taxon>Bacillati</taxon>
        <taxon>Actinomycetota</taxon>
        <taxon>Coriobacteriia</taxon>
        <taxon>Eggerthellales</taxon>
        <taxon>Eggerthellaceae</taxon>
        <taxon>Adlercreutzia</taxon>
    </lineage>
</organism>
<dbReference type="OrthoDB" id="1857235at2"/>
<dbReference type="Proteomes" id="UP000014204">
    <property type="component" value="Unassembled WGS sequence"/>
</dbReference>
<sequence>MLKLEAKLLDNSLSQKLLKKEQAARKAMSYTMKDLKRRAPTKVAQAVVDVYAVKQGDVKPGKGGMGGGGKVRASGETIDEFALTYTGSPMTPTHFKMTPKAPPGGGRRYTVKATIKKGSKVTIGHWAKPGSEGGAYARPGDSPYFLAGGNGGSTLPFQRKGDKLAKVFRTVSIPQMVGADEVAERAVKDIGELAEERLNHNLKRFLEAS</sequence>
<dbReference type="AlphaFoldDB" id="R9KXK0"/>
<dbReference type="eggNOG" id="ENOG5031UVP">
    <property type="taxonomic scope" value="Bacteria"/>
</dbReference>
<dbReference type="EMBL" id="ASSY01000008">
    <property type="protein sequence ID" value="EOS51120.1"/>
    <property type="molecule type" value="Genomic_DNA"/>
</dbReference>
<evidence type="ECO:0000313" key="2">
    <source>
        <dbReference type="Proteomes" id="UP000014204"/>
    </source>
</evidence>
<dbReference type="HOGENOM" id="CLU_1270347_0_0_11"/>
<dbReference type="STRING" id="1235794.C811_01538"/>
<dbReference type="RefSeq" id="WP_016309738.1">
    <property type="nucleotide sequence ID" value="NZ_KE159646.1"/>
</dbReference>
<evidence type="ECO:0000313" key="1">
    <source>
        <dbReference type="EMBL" id="EOS51120.1"/>
    </source>
</evidence>
<keyword evidence="2" id="KW-1185">Reference proteome</keyword>
<name>R9KXK0_9ACTN</name>
<comment type="caution">
    <text evidence="1">The sequence shown here is derived from an EMBL/GenBank/DDBJ whole genome shotgun (WGS) entry which is preliminary data.</text>
</comment>
<dbReference type="GeneID" id="82191019"/>